<dbReference type="InterPro" id="IPR038765">
    <property type="entry name" value="Papain-like_cys_pep_sf"/>
</dbReference>
<dbReference type="AlphaFoldDB" id="A0AAY5EZD6"/>
<accession>A0AAY5EZD6</accession>
<dbReference type="SUPFAM" id="SSF54001">
    <property type="entry name" value="Cysteine proteinases"/>
    <property type="match status" value="1"/>
</dbReference>
<keyword evidence="6" id="KW-0645">Protease</keyword>
<dbReference type="GO" id="GO:0090169">
    <property type="term" value="P:regulation of spindle assembly"/>
    <property type="evidence" value="ECO:0007669"/>
    <property type="project" value="TreeGrafter"/>
</dbReference>
<feature type="compositionally biased region" description="Polar residues" evidence="17">
    <location>
        <begin position="838"/>
        <end position="853"/>
    </location>
</feature>
<evidence type="ECO:0000256" key="7">
    <source>
        <dbReference type="ARBA" id="ARBA00022786"/>
    </source>
</evidence>
<feature type="region of interest" description="Disordered" evidence="17">
    <location>
        <begin position="333"/>
        <end position="396"/>
    </location>
</feature>
<evidence type="ECO:0000256" key="5">
    <source>
        <dbReference type="ARBA" id="ARBA00022553"/>
    </source>
</evidence>
<evidence type="ECO:0000256" key="4">
    <source>
        <dbReference type="ARBA" id="ARBA00022499"/>
    </source>
</evidence>
<keyword evidence="4" id="KW-1017">Isopeptide bond</keyword>
<dbReference type="Gene3D" id="3.40.395.10">
    <property type="entry name" value="Adenoviral Proteinase, Chain A"/>
    <property type="match status" value="1"/>
</dbReference>
<keyword evidence="5" id="KW-0597">Phosphoprotein</keyword>
<dbReference type="FunFam" id="1.10.418.20:FF:000010">
    <property type="entry name" value="sentrin-specific protease 6 isoform X2"/>
    <property type="match status" value="1"/>
</dbReference>
<dbReference type="Gene3D" id="1.10.418.20">
    <property type="match status" value="1"/>
</dbReference>
<keyword evidence="10" id="KW-0832">Ubl conjugation</keyword>
<organism evidence="19 20">
    <name type="scientific">Electrophorus electricus</name>
    <name type="common">Electric eel</name>
    <name type="synonym">Gymnotus electricus</name>
    <dbReference type="NCBI Taxonomy" id="8005"/>
    <lineage>
        <taxon>Eukaryota</taxon>
        <taxon>Metazoa</taxon>
        <taxon>Chordata</taxon>
        <taxon>Craniata</taxon>
        <taxon>Vertebrata</taxon>
        <taxon>Euteleostomi</taxon>
        <taxon>Actinopterygii</taxon>
        <taxon>Neopterygii</taxon>
        <taxon>Teleostei</taxon>
        <taxon>Ostariophysi</taxon>
        <taxon>Gymnotiformes</taxon>
        <taxon>Gymnotoidei</taxon>
        <taxon>Gymnotidae</taxon>
        <taxon>Electrophorus</taxon>
    </lineage>
</organism>
<evidence type="ECO:0000259" key="18">
    <source>
        <dbReference type="PROSITE" id="PS50600"/>
    </source>
</evidence>
<evidence type="ECO:0000256" key="14">
    <source>
        <dbReference type="ARBA" id="ARBA00073899"/>
    </source>
</evidence>
<evidence type="ECO:0000256" key="8">
    <source>
        <dbReference type="ARBA" id="ARBA00022801"/>
    </source>
</evidence>
<feature type="compositionally biased region" description="Polar residues" evidence="17">
    <location>
        <begin position="23"/>
        <end position="32"/>
    </location>
</feature>
<dbReference type="PANTHER" id="PTHR46896">
    <property type="entry name" value="SENTRIN-SPECIFIC PROTEASE"/>
    <property type="match status" value="1"/>
</dbReference>
<dbReference type="GO" id="GO:0090234">
    <property type="term" value="P:regulation of kinetochore assembly"/>
    <property type="evidence" value="ECO:0007669"/>
    <property type="project" value="TreeGrafter"/>
</dbReference>
<proteinExistence type="inferred from homology"/>
<feature type="region of interest" description="Disordered" evidence="17">
    <location>
        <begin position="251"/>
        <end position="291"/>
    </location>
</feature>
<evidence type="ECO:0000256" key="16">
    <source>
        <dbReference type="ARBA" id="ARBA00079020"/>
    </source>
</evidence>
<keyword evidence="8" id="KW-0378">Hydrolase</keyword>
<evidence type="ECO:0000256" key="6">
    <source>
        <dbReference type="ARBA" id="ARBA00022670"/>
    </source>
</evidence>
<feature type="region of interest" description="Disordered" evidence="17">
    <location>
        <begin position="22"/>
        <end position="42"/>
    </location>
</feature>
<evidence type="ECO:0000313" key="20">
    <source>
        <dbReference type="Proteomes" id="UP000314983"/>
    </source>
</evidence>
<dbReference type="Ensembl" id="ENSEEET00000053687.1">
    <property type="protein sequence ID" value="ENSEEEP00000062181.1"/>
    <property type="gene ID" value="ENSEEEG00000012225.2"/>
</dbReference>
<evidence type="ECO:0000256" key="15">
    <source>
        <dbReference type="ARBA" id="ARBA00077364"/>
    </source>
</evidence>
<sequence length="1129" mass="126002">MAHKKSAFIEALDRSEARRDGGFTQSWSFSLSDDSEEERRNDASLVTMDQVGGRQEISPEGMKAPPLRHFGPLEPMKTYERRANHFKPLNRMGTSKSSETPHSMAISPLPNRTNYLIMSPVRTQGVVVQGRLFQHTHLPSPARKPVQSLDLKERPDFTTQPIQRVELDNIILTCPEISDSENMTIQRRIQSKRRTMFEGMGAVPTVGTTVEQLQPDEYFTVCGKCGQQSEDHIKCEHCSCVLLVETTLHPSIPSSPAPRPSIRSQPSPDPPAAQLSKSFYGPASGGHSTQVDVVMNPPARITRGNQLLPHNGRHCTTAATGNAGSYVAKLATGKRQPATKQHDLSDPIILSSDDEEVDNASTGSVNRMDSISPRPADSAHSSPVPSSGRVEAAVKGAVEHEEHSCEFFMDMDHRNVAPRRNRMKDPFGNALCEDASVSKKRKVCPVQPQKLESIILECRSVRIGTLRRMVTKPVIFTVEYIQLETEGQEVDVLEKVRLRSSELTSCEWCCVRKLPVLFFQTSDEECCRLRAQLQMSQESGGLWYDCSGNNLDEKYIVLIFENGLSMQEQVILEDILVEIGRKNNFSGFPARLSFDEANVRLVQYNKASKEKEKAKAQKAHPISSSTMTSPTTTTTVSVSVTTATAAVTMAAATTVMATTAATTESTVRTRMSTHLNAFFDEDDDEDMAELHPTFTGPVVKLIVYPPPPAKGGISVTNEDLHCLNDGEFLNDVIIDFYLKYLFMEKLRKEDALRSHVFSSFFYKRLNQRERRSGPDTTNLPIQKRKHNRVKTWTRHVDLFQKDFIFVPINESAHWYLAVICFPGLEGVHLEDNPLYQPQLQSRGSTPASAQLGTSGMVEGGLEEPSPHTEPLSFSQTDLGAEGERLCEPRTCHANMSSCPHQPPEHPCPHSHELNGEVKVQSHYTNALRRISMCYGRDDPASFSDDQSSSQDECSEDGALADEGGSSESMEWTSKPNICKQPCILIMDSLRGPARSSVVKTLREYLEVEWEVRKGSPRSFGKDVMKGSSPRVPQQDNFSDCGVYVLQYVESFFENPLPSFHLPMNLLDWFPHQRMKTKRDEIKELILKLQSQQQLDRESLGQVDPCESPCEDLDVGDTLESADLIPPVSS</sequence>
<feature type="compositionally biased region" description="Low complexity" evidence="17">
    <location>
        <begin position="940"/>
        <end position="951"/>
    </location>
</feature>
<feature type="region of interest" description="Disordered" evidence="17">
    <location>
        <begin position="611"/>
        <end position="632"/>
    </location>
</feature>
<dbReference type="GO" id="GO:0016926">
    <property type="term" value="P:protein desumoylation"/>
    <property type="evidence" value="ECO:0007669"/>
    <property type="project" value="TreeGrafter"/>
</dbReference>
<evidence type="ECO:0000256" key="10">
    <source>
        <dbReference type="ARBA" id="ARBA00022843"/>
    </source>
</evidence>
<dbReference type="GO" id="GO:0005829">
    <property type="term" value="C:cytosol"/>
    <property type="evidence" value="ECO:0007669"/>
    <property type="project" value="UniProtKB-ARBA"/>
</dbReference>
<keyword evidence="11" id="KW-0539">Nucleus</keyword>
<evidence type="ECO:0000256" key="11">
    <source>
        <dbReference type="ARBA" id="ARBA00023242"/>
    </source>
</evidence>
<gene>
    <name evidence="19" type="primary">senp6a</name>
</gene>
<feature type="region of interest" description="Disordered" evidence="17">
    <location>
        <begin position="938"/>
        <end position="973"/>
    </location>
</feature>
<dbReference type="PROSITE" id="PS50600">
    <property type="entry name" value="ULP_PROTEASE"/>
    <property type="match status" value="1"/>
</dbReference>
<feature type="compositionally biased region" description="Polar residues" evidence="17">
    <location>
        <begin position="359"/>
        <end position="369"/>
    </location>
</feature>
<feature type="region of interest" description="Disordered" evidence="17">
    <location>
        <begin position="838"/>
        <end position="873"/>
    </location>
</feature>
<reference evidence="19" key="3">
    <citation type="submission" date="2025-09" db="UniProtKB">
        <authorList>
            <consortium name="Ensembl"/>
        </authorList>
    </citation>
    <scope>IDENTIFICATION</scope>
</reference>
<dbReference type="GO" id="GO:0070139">
    <property type="term" value="F:SUMO-specific endopeptidase activity"/>
    <property type="evidence" value="ECO:0007669"/>
    <property type="project" value="TreeGrafter"/>
</dbReference>
<keyword evidence="20" id="KW-1185">Reference proteome</keyword>
<dbReference type="GeneTree" id="ENSGT00940000155724"/>
<dbReference type="Pfam" id="PF02902">
    <property type="entry name" value="Peptidase_C48"/>
    <property type="match status" value="2"/>
</dbReference>
<evidence type="ECO:0000256" key="1">
    <source>
        <dbReference type="ARBA" id="ARBA00004123"/>
    </source>
</evidence>
<evidence type="ECO:0000256" key="9">
    <source>
        <dbReference type="ARBA" id="ARBA00022807"/>
    </source>
</evidence>
<evidence type="ECO:0000256" key="3">
    <source>
        <dbReference type="ARBA" id="ARBA00005234"/>
    </source>
</evidence>
<dbReference type="Proteomes" id="UP000314983">
    <property type="component" value="Chromosome 8"/>
</dbReference>
<keyword evidence="7" id="KW-0833">Ubl conjugation pathway</keyword>
<keyword evidence="9" id="KW-0788">Thiol protease</keyword>
<evidence type="ECO:0000256" key="17">
    <source>
        <dbReference type="SAM" id="MobiDB-lite"/>
    </source>
</evidence>
<comment type="subcellular location">
    <subcellularLocation>
        <location evidence="1">Nucleus</location>
    </subcellularLocation>
</comment>
<evidence type="ECO:0000256" key="13">
    <source>
        <dbReference type="ARBA" id="ARBA00062458"/>
    </source>
</evidence>
<protein>
    <recommendedName>
        <fullName evidence="14">Sentrin-specific protease 6</fullName>
    </recommendedName>
    <alternativeName>
        <fullName evidence="16">SUMO-1-specific protease 1</fullName>
    </alternativeName>
    <alternativeName>
        <fullName evidence="15">Sentrin/SUMO-specific protease SENP6</fullName>
    </alternativeName>
</protein>
<dbReference type="InterPro" id="IPR003653">
    <property type="entry name" value="Peptidase_C48_C"/>
</dbReference>
<dbReference type="GO" id="GO:0005634">
    <property type="term" value="C:nucleus"/>
    <property type="evidence" value="ECO:0007669"/>
    <property type="project" value="UniProtKB-SubCell"/>
</dbReference>
<feature type="region of interest" description="Disordered" evidence="17">
    <location>
        <begin position="1095"/>
        <end position="1129"/>
    </location>
</feature>
<reference evidence="19" key="2">
    <citation type="submission" date="2025-08" db="UniProtKB">
        <authorList>
            <consortium name="Ensembl"/>
        </authorList>
    </citation>
    <scope>IDENTIFICATION</scope>
</reference>
<comment type="function">
    <text evidence="12">Protease that deconjugates SUMO1, SUMO2 and SUMO3 from targeted proteins. Processes preferentially poly-SUMO2 and poly-SUMO3 chains, but does not efficiently process SUMO1, SUMO2 and SUMO3 precursors. Deconjugates SUMO1 from RXRA, leading to transcriptional activation. Involved in chromosome alignment and spindle assembly, by regulating the kinetochore CENPH-CENPI-CENPK complex. Desumoylates PML and CENPI, protecting them from degradation by the ubiquitin ligase RNF4, which targets polysumoylated proteins for proteasomal degradation. Also desumoylates RPA1, thus preventing recruitment of RAD51 to the DNA damage foci to initiate DNA repair through homologous recombination.</text>
</comment>
<comment type="similarity">
    <text evidence="3">Belongs to the peptidase C48 family.</text>
</comment>
<evidence type="ECO:0000256" key="2">
    <source>
        <dbReference type="ARBA" id="ARBA00004718"/>
    </source>
</evidence>
<comment type="subunit">
    <text evidence="13">Interacts with RXRA. Forms a complex with KAT5-TIP60 and UBE2I in response to UV irradiation. Interacts with RPA1 to maintain it in hyposumoylated state during S phase preventing DNA repair initiation.</text>
</comment>
<dbReference type="PANTHER" id="PTHR46896:SF1">
    <property type="entry name" value="SENTRIN-SPECIFIC PROTEASE 6"/>
    <property type="match status" value="1"/>
</dbReference>
<evidence type="ECO:0000313" key="19">
    <source>
        <dbReference type="Ensembl" id="ENSEEEP00000062181.1"/>
    </source>
</evidence>
<comment type="pathway">
    <text evidence="2">Protein modification; protein sumoylation.</text>
</comment>
<feature type="domain" description="Ubiquitin-like protease family profile" evidence="18">
    <location>
        <begin position="713"/>
        <end position="1051"/>
    </location>
</feature>
<evidence type="ECO:0000256" key="12">
    <source>
        <dbReference type="ARBA" id="ARBA00058874"/>
    </source>
</evidence>
<dbReference type="InterPro" id="IPR051947">
    <property type="entry name" value="Sentrin-specific_protease"/>
</dbReference>
<feature type="compositionally biased region" description="Low complexity" evidence="17">
    <location>
        <begin position="623"/>
        <end position="632"/>
    </location>
</feature>
<dbReference type="FunFam" id="1.10.418.20:FF:000005">
    <property type="entry name" value="sentrin-specific protease 6 isoform X2"/>
    <property type="match status" value="1"/>
</dbReference>
<reference evidence="19 20" key="1">
    <citation type="submission" date="2020-05" db="EMBL/GenBank/DDBJ databases">
        <title>Electrophorus electricus (electric eel) genome, fEleEle1, primary haplotype.</title>
        <authorList>
            <person name="Myers G."/>
            <person name="Meyer A."/>
            <person name="Fedrigo O."/>
            <person name="Formenti G."/>
            <person name="Rhie A."/>
            <person name="Tracey A."/>
            <person name="Sims Y."/>
            <person name="Jarvis E.D."/>
        </authorList>
    </citation>
    <scope>NUCLEOTIDE SEQUENCE [LARGE SCALE GENOMIC DNA]</scope>
</reference>
<dbReference type="GO" id="GO:0006508">
    <property type="term" value="P:proteolysis"/>
    <property type="evidence" value="ECO:0007669"/>
    <property type="project" value="UniProtKB-KW"/>
</dbReference>
<name>A0AAY5EZD6_ELEEL</name>